<evidence type="ECO:0000313" key="2">
    <source>
        <dbReference type="EMBL" id="GIY27783.1"/>
    </source>
</evidence>
<reference evidence="2 3" key="1">
    <citation type="submission" date="2021-06" db="EMBL/GenBank/DDBJ databases">
        <title>Caerostris extrusa draft genome.</title>
        <authorList>
            <person name="Kono N."/>
            <person name="Arakawa K."/>
        </authorList>
    </citation>
    <scope>NUCLEOTIDE SEQUENCE [LARGE SCALE GENOMIC DNA]</scope>
</reference>
<dbReference type="AlphaFoldDB" id="A0AAV4S702"/>
<comment type="caution">
    <text evidence="2">The sequence shown here is derived from an EMBL/GenBank/DDBJ whole genome shotgun (WGS) entry which is preliminary data.</text>
</comment>
<feature type="region of interest" description="Disordered" evidence="1">
    <location>
        <begin position="1"/>
        <end position="20"/>
    </location>
</feature>
<name>A0AAV4S702_CAEEX</name>
<evidence type="ECO:0000313" key="3">
    <source>
        <dbReference type="Proteomes" id="UP001054945"/>
    </source>
</evidence>
<evidence type="ECO:0000256" key="1">
    <source>
        <dbReference type="SAM" id="MobiDB-lite"/>
    </source>
</evidence>
<protein>
    <submittedName>
        <fullName evidence="2">Uncharacterized protein</fullName>
    </submittedName>
</protein>
<feature type="compositionally biased region" description="Basic and acidic residues" evidence="1">
    <location>
        <begin position="1"/>
        <end position="11"/>
    </location>
</feature>
<dbReference type="EMBL" id="BPLR01008851">
    <property type="protein sequence ID" value="GIY27783.1"/>
    <property type="molecule type" value="Genomic_DNA"/>
</dbReference>
<keyword evidence="3" id="KW-1185">Reference proteome</keyword>
<sequence length="66" mass="7186">MDEDQCIEKPQKAPSESTPNTGCLGYAWLVEESAGNGTLFCLERKRFYGGGTRLGGINQRDVTGMT</sequence>
<accession>A0AAV4S702</accession>
<dbReference type="Proteomes" id="UP001054945">
    <property type="component" value="Unassembled WGS sequence"/>
</dbReference>
<gene>
    <name evidence="2" type="ORF">CEXT_275831</name>
</gene>
<proteinExistence type="predicted"/>
<organism evidence="2 3">
    <name type="scientific">Caerostris extrusa</name>
    <name type="common">Bark spider</name>
    <name type="synonym">Caerostris bankana</name>
    <dbReference type="NCBI Taxonomy" id="172846"/>
    <lineage>
        <taxon>Eukaryota</taxon>
        <taxon>Metazoa</taxon>
        <taxon>Ecdysozoa</taxon>
        <taxon>Arthropoda</taxon>
        <taxon>Chelicerata</taxon>
        <taxon>Arachnida</taxon>
        <taxon>Araneae</taxon>
        <taxon>Araneomorphae</taxon>
        <taxon>Entelegynae</taxon>
        <taxon>Araneoidea</taxon>
        <taxon>Araneidae</taxon>
        <taxon>Caerostris</taxon>
    </lineage>
</organism>